<sequence length="93" mass="10656">MTVYEVETILSAPMGVIGQQQSEIFIGVKEETTEAAQCVTKHYWILETVDFDTQDSLFVAVFHISDLRENLMLFHRFFSGNVDPFRESDHGVL</sequence>
<accession>A0A9N9YZC8</accession>
<gene>
    <name evidence="1" type="ORF">CSOL1703_00011932</name>
</gene>
<dbReference type="Proteomes" id="UP000775872">
    <property type="component" value="Unassembled WGS sequence"/>
</dbReference>
<reference evidence="2" key="1">
    <citation type="submission" date="2019-06" db="EMBL/GenBank/DDBJ databases">
        <authorList>
            <person name="Broberg M."/>
        </authorList>
    </citation>
    <scope>NUCLEOTIDE SEQUENCE [LARGE SCALE GENOMIC DNA]</scope>
</reference>
<dbReference type="AlphaFoldDB" id="A0A9N9YZC8"/>
<evidence type="ECO:0000313" key="2">
    <source>
        <dbReference type="Proteomes" id="UP000775872"/>
    </source>
</evidence>
<organism evidence="1 2">
    <name type="scientific">Clonostachys solani</name>
    <dbReference type="NCBI Taxonomy" id="160281"/>
    <lineage>
        <taxon>Eukaryota</taxon>
        <taxon>Fungi</taxon>
        <taxon>Dikarya</taxon>
        <taxon>Ascomycota</taxon>
        <taxon>Pezizomycotina</taxon>
        <taxon>Sordariomycetes</taxon>
        <taxon>Hypocreomycetidae</taxon>
        <taxon>Hypocreales</taxon>
        <taxon>Bionectriaceae</taxon>
        <taxon>Clonostachys</taxon>
    </lineage>
</organism>
<name>A0A9N9YZC8_9HYPO</name>
<reference evidence="1 2" key="2">
    <citation type="submission" date="2021-10" db="EMBL/GenBank/DDBJ databases">
        <authorList>
            <person name="Piombo E."/>
        </authorList>
    </citation>
    <scope>NUCLEOTIDE SEQUENCE [LARGE SCALE GENOMIC DNA]</scope>
</reference>
<keyword evidence="2" id="KW-1185">Reference proteome</keyword>
<comment type="caution">
    <text evidence="1">The sequence shown here is derived from an EMBL/GenBank/DDBJ whole genome shotgun (WGS) entry which is preliminary data.</text>
</comment>
<protein>
    <submittedName>
        <fullName evidence="1">Uncharacterized protein</fullName>
    </submittedName>
</protein>
<evidence type="ECO:0000313" key="1">
    <source>
        <dbReference type="EMBL" id="CAH0046203.1"/>
    </source>
</evidence>
<dbReference type="EMBL" id="CABFOC020000014">
    <property type="protein sequence ID" value="CAH0046203.1"/>
    <property type="molecule type" value="Genomic_DNA"/>
</dbReference>
<proteinExistence type="predicted"/>